<evidence type="ECO:0000313" key="1">
    <source>
        <dbReference type="EMBL" id="MFC3511013.1"/>
    </source>
</evidence>
<organism evidence="1 2">
    <name type="scientific">Amycolatopsis halotolerans</name>
    <dbReference type="NCBI Taxonomy" id="330083"/>
    <lineage>
        <taxon>Bacteria</taxon>
        <taxon>Bacillati</taxon>
        <taxon>Actinomycetota</taxon>
        <taxon>Actinomycetes</taxon>
        <taxon>Pseudonocardiales</taxon>
        <taxon>Pseudonocardiaceae</taxon>
        <taxon>Amycolatopsis</taxon>
    </lineage>
</organism>
<keyword evidence="2" id="KW-1185">Reference proteome</keyword>
<reference evidence="2" key="1">
    <citation type="journal article" date="2019" name="Int. J. Syst. Evol. Microbiol.">
        <title>The Global Catalogue of Microorganisms (GCM) 10K type strain sequencing project: providing services to taxonomists for standard genome sequencing and annotation.</title>
        <authorList>
            <consortium name="The Broad Institute Genomics Platform"/>
            <consortium name="The Broad Institute Genome Sequencing Center for Infectious Disease"/>
            <person name="Wu L."/>
            <person name="Ma J."/>
        </authorList>
    </citation>
    <scope>NUCLEOTIDE SEQUENCE [LARGE SCALE GENOMIC DNA]</scope>
    <source>
        <strain evidence="2">CGMCC 4.7682</strain>
    </source>
</reference>
<evidence type="ECO:0000313" key="2">
    <source>
        <dbReference type="Proteomes" id="UP001595764"/>
    </source>
</evidence>
<comment type="caution">
    <text evidence="1">The sequence shown here is derived from an EMBL/GenBank/DDBJ whole genome shotgun (WGS) entry which is preliminary data.</text>
</comment>
<dbReference type="RefSeq" id="WP_377869954.1">
    <property type="nucleotide sequence ID" value="NZ_JBHMAY010000017.1"/>
</dbReference>
<dbReference type="EMBL" id="JBHRWI010000016">
    <property type="protein sequence ID" value="MFC3511013.1"/>
    <property type="molecule type" value="Genomic_DNA"/>
</dbReference>
<dbReference type="Proteomes" id="UP001595764">
    <property type="component" value="Unassembled WGS sequence"/>
</dbReference>
<name>A0ABV7QHL9_9PSEU</name>
<accession>A0ABV7QHL9</accession>
<gene>
    <name evidence="1" type="ORF">ACFORO_12625</name>
</gene>
<protein>
    <submittedName>
        <fullName evidence="1">Uncharacterized protein</fullName>
    </submittedName>
</protein>
<sequence>MAKGAWPPASPWVCQFSWYDATGAQKNIVLSIRFDSPVNGGGTNALQGVDYDLDPACPWAWLIVVRSDGTRITHQIPRVSRTGTITAAQLTAIGLNSFLDIGSVTVGTTQN</sequence>
<proteinExistence type="predicted"/>